<dbReference type="EMBL" id="JACBKZ010000009">
    <property type="protein sequence ID" value="KAF5941577.1"/>
    <property type="molecule type" value="Genomic_DNA"/>
</dbReference>
<comment type="caution">
    <text evidence="7">The sequence shown here is derived from an EMBL/GenBank/DDBJ whole genome shotgun (WGS) entry which is preliminary data.</text>
</comment>
<dbReference type="PANTHER" id="PTHR42765">
    <property type="entry name" value="SOLEUCYL-TRNA SYNTHETASE"/>
    <property type="match status" value="1"/>
</dbReference>
<protein>
    <recommendedName>
        <fullName evidence="6">Methionyl/Valyl/Leucyl/Isoleucyl-tRNA synthetase anticodon-binding domain-containing protein</fullName>
    </recommendedName>
</protein>
<name>A0A7J7GM58_CAMSI</name>
<feature type="domain" description="Methionyl/Valyl/Leucyl/Isoleucyl-tRNA synthetase anticodon-binding" evidence="6">
    <location>
        <begin position="10"/>
        <end position="116"/>
    </location>
</feature>
<evidence type="ECO:0000313" key="7">
    <source>
        <dbReference type="EMBL" id="KAF5941577.1"/>
    </source>
</evidence>
<dbReference type="InterPro" id="IPR013155">
    <property type="entry name" value="M/V/L/I-tRNA-synth_anticd-bd"/>
</dbReference>
<evidence type="ECO:0000256" key="1">
    <source>
        <dbReference type="ARBA" id="ARBA00022598"/>
    </source>
</evidence>
<dbReference type="SUPFAM" id="SSF47323">
    <property type="entry name" value="Anticodon-binding domain of a subclass of class I aminoacyl-tRNA synthetases"/>
    <property type="match status" value="1"/>
</dbReference>
<reference evidence="7 8" key="2">
    <citation type="submission" date="2020-07" db="EMBL/GenBank/DDBJ databases">
        <title>Genome assembly of wild tea tree DASZ reveals pedigree and selection history of tea varieties.</title>
        <authorList>
            <person name="Zhang W."/>
        </authorList>
    </citation>
    <scope>NUCLEOTIDE SEQUENCE [LARGE SCALE GENOMIC DNA]</scope>
    <source>
        <strain evidence="8">cv. G240</strain>
        <tissue evidence="7">Leaf</tissue>
    </source>
</reference>
<accession>A0A7J7GM58</accession>
<gene>
    <name evidence="7" type="ORF">HYC85_019219</name>
</gene>
<dbReference type="GO" id="GO:0005739">
    <property type="term" value="C:mitochondrion"/>
    <property type="evidence" value="ECO:0007669"/>
    <property type="project" value="TreeGrafter"/>
</dbReference>
<evidence type="ECO:0000256" key="3">
    <source>
        <dbReference type="ARBA" id="ARBA00022840"/>
    </source>
</evidence>
<dbReference type="GO" id="GO:0006428">
    <property type="term" value="P:isoleucyl-tRNA aminoacylation"/>
    <property type="evidence" value="ECO:0007669"/>
    <property type="project" value="TreeGrafter"/>
</dbReference>
<evidence type="ECO:0000259" key="6">
    <source>
        <dbReference type="Pfam" id="PF08264"/>
    </source>
</evidence>
<evidence type="ECO:0000256" key="5">
    <source>
        <dbReference type="ARBA" id="ARBA00023146"/>
    </source>
</evidence>
<proteinExistence type="predicted"/>
<dbReference type="GO" id="GO:0005524">
    <property type="term" value="F:ATP binding"/>
    <property type="evidence" value="ECO:0007669"/>
    <property type="project" value="UniProtKB-KW"/>
</dbReference>
<dbReference type="Gene3D" id="1.10.730.20">
    <property type="match status" value="1"/>
</dbReference>
<dbReference type="GO" id="GO:0004822">
    <property type="term" value="F:isoleucine-tRNA ligase activity"/>
    <property type="evidence" value="ECO:0007669"/>
    <property type="project" value="TreeGrafter"/>
</dbReference>
<keyword evidence="1" id="KW-0436">Ligase</keyword>
<keyword evidence="8" id="KW-1185">Reference proteome</keyword>
<dbReference type="InterPro" id="IPR009080">
    <property type="entry name" value="tRNAsynth_Ia_anticodon-bd"/>
</dbReference>
<dbReference type="Pfam" id="PF08264">
    <property type="entry name" value="Anticodon_1"/>
    <property type="match status" value="1"/>
</dbReference>
<evidence type="ECO:0000256" key="2">
    <source>
        <dbReference type="ARBA" id="ARBA00022741"/>
    </source>
</evidence>
<keyword evidence="4" id="KW-0648">Protein biosynthesis</keyword>
<dbReference type="AlphaFoldDB" id="A0A7J7GM58"/>
<evidence type="ECO:0000313" key="8">
    <source>
        <dbReference type="Proteomes" id="UP000593564"/>
    </source>
</evidence>
<evidence type="ECO:0000256" key="4">
    <source>
        <dbReference type="ARBA" id="ARBA00022917"/>
    </source>
</evidence>
<dbReference type="InterPro" id="IPR050081">
    <property type="entry name" value="Ile-tRNA_ligase"/>
</dbReference>
<keyword evidence="5" id="KW-0030">Aminoacyl-tRNA synthetase</keyword>
<dbReference type="GO" id="GO:0032543">
    <property type="term" value="P:mitochondrial translation"/>
    <property type="evidence" value="ECO:0007669"/>
    <property type="project" value="TreeGrafter"/>
</dbReference>
<keyword evidence="2" id="KW-0547">Nucleotide-binding</keyword>
<dbReference type="Proteomes" id="UP000593564">
    <property type="component" value="Unassembled WGS sequence"/>
</dbReference>
<dbReference type="PANTHER" id="PTHR42765:SF1">
    <property type="entry name" value="ISOLEUCINE--TRNA LIGASE, MITOCHONDRIAL"/>
    <property type="match status" value="1"/>
</dbReference>
<reference evidence="8" key="1">
    <citation type="journal article" date="2020" name="Nat. Commun.">
        <title>Genome assembly of wild tea tree DASZ reveals pedigree and selection history of tea varieties.</title>
        <authorList>
            <person name="Zhang W."/>
            <person name="Zhang Y."/>
            <person name="Qiu H."/>
            <person name="Guo Y."/>
            <person name="Wan H."/>
            <person name="Zhang X."/>
            <person name="Scossa F."/>
            <person name="Alseekh S."/>
            <person name="Zhang Q."/>
            <person name="Wang P."/>
            <person name="Xu L."/>
            <person name="Schmidt M.H."/>
            <person name="Jia X."/>
            <person name="Li D."/>
            <person name="Zhu A."/>
            <person name="Guo F."/>
            <person name="Chen W."/>
            <person name="Ni D."/>
            <person name="Usadel B."/>
            <person name="Fernie A.R."/>
            <person name="Wen W."/>
        </authorList>
    </citation>
    <scope>NUCLEOTIDE SEQUENCE [LARGE SCALE GENOMIC DNA]</scope>
    <source>
        <strain evidence="8">cv. G240</strain>
    </source>
</reference>
<sequence>MGGSTSFTRRSYQTVLAAHLLSIVRVIALILTCLAEDVWQNLPFQYNTEDGSIAKSVFESRWPVLSERWLAFPDKEIDLWANILEYFDQLRTEVNKVLAVARTKKLIGSSLEAKVYLHTLNDSLVTKLNEMCEAKFK</sequence>
<keyword evidence="3" id="KW-0067">ATP-binding</keyword>
<organism evidence="7 8">
    <name type="scientific">Camellia sinensis</name>
    <name type="common">Tea plant</name>
    <name type="synonym">Thea sinensis</name>
    <dbReference type="NCBI Taxonomy" id="4442"/>
    <lineage>
        <taxon>Eukaryota</taxon>
        <taxon>Viridiplantae</taxon>
        <taxon>Streptophyta</taxon>
        <taxon>Embryophyta</taxon>
        <taxon>Tracheophyta</taxon>
        <taxon>Spermatophyta</taxon>
        <taxon>Magnoliopsida</taxon>
        <taxon>eudicotyledons</taxon>
        <taxon>Gunneridae</taxon>
        <taxon>Pentapetalae</taxon>
        <taxon>asterids</taxon>
        <taxon>Ericales</taxon>
        <taxon>Theaceae</taxon>
        <taxon>Camellia</taxon>
    </lineage>
</organism>